<reference evidence="1 2" key="1">
    <citation type="submission" date="2016-10" db="EMBL/GenBank/DDBJ databases">
        <authorList>
            <person name="de Groot N.N."/>
        </authorList>
    </citation>
    <scope>NUCLEOTIDE SEQUENCE [LARGE SCALE GENOMIC DNA]</scope>
    <source>
        <strain evidence="1 2">DSM 12130</strain>
    </source>
</reference>
<keyword evidence="2" id="KW-1185">Reference proteome</keyword>
<evidence type="ECO:0000313" key="1">
    <source>
        <dbReference type="EMBL" id="SDP32185.1"/>
    </source>
</evidence>
<organism evidence="1 2">
    <name type="scientific">Desulforhopalus singaporensis</name>
    <dbReference type="NCBI Taxonomy" id="91360"/>
    <lineage>
        <taxon>Bacteria</taxon>
        <taxon>Pseudomonadati</taxon>
        <taxon>Thermodesulfobacteriota</taxon>
        <taxon>Desulfobulbia</taxon>
        <taxon>Desulfobulbales</taxon>
        <taxon>Desulfocapsaceae</taxon>
        <taxon>Desulforhopalus</taxon>
    </lineage>
</organism>
<evidence type="ECO:0000313" key="2">
    <source>
        <dbReference type="Proteomes" id="UP000199073"/>
    </source>
</evidence>
<sequence length="57" mass="6360">MAHGQATATLSVEDRVATLILRSDDVRNTLTGTALVDDIVKTVRWITIQHPRSRSWS</sequence>
<dbReference type="Proteomes" id="UP000199073">
    <property type="component" value="Unassembled WGS sequence"/>
</dbReference>
<accession>A0A1H0RS06</accession>
<dbReference type="EMBL" id="FNJI01000016">
    <property type="protein sequence ID" value="SDP32185.1"/>
    <property type="molecule type" value="Genomic_DNA"/>
</dbReference>
<dbReference type="AlphaFoldDB" id="A0A1H0RS06"/>
<gene>
    <name evidence="1" type="ORF">SAMN05660330_02396</name>
</gene>
<dbReference type="STRING" id="91360.SAMN05660330_02396"/>
<evidence type="ECO:0008006" key="3">
    <source>
        <dbReference type="Google" id="ProtNLM"/>
    </source>
</evidence>
<name>A0A1H0RS06_9BACT</name>
<protein>
    <recommendedName>
        <fullName evidence="3">Enoyl-CoA hydratase</fullName>
    </recommendedName>
</protein>
<proteinExistence type="predicted"/>